<organism evidence="1 2">
    <name type="scientific">Elysia crispata</name>
    <name type="common">lettuce slug</name>
    <dbReference type="NCBI Taxonomy" id="231223"/>
    <lineage>
        <taxon>Eukaryota</taxon>
        <taxon>Metazoa</taxon>
        <taxon>Spiralia</taxon>
        <taxon>Lophotrochozoa</taxon>
        <taxon>Mollusca</taxon>
        <taxon>Gastropoda</taxon>
        <taxon>Heterobranchia</taxon>
        <taxon>Euthyneura</taxon>
        <taxon>Panpulmonata</taxon>
        <taxon>Sacoglossa</taxon>
        <taxon>Placobranchoidea</taxon>
        <taxon>Plakobranchidae</taxon>
        <taxon>Elysia</taxon>
    </lineage>
</organism>
<proteinExistence type="predicted"/>
<evidence type="ECO:0000313" key="1">
    <source>
        <dbReference type="EMBL" id="KAK3750199.1"/>
    </source>
</evidence>
<gene>
    <name evidence="1" type="ORF">RRG08_020956</name>
</gene>
<keyword evidence="2" id="KW-1185">Reference proteome</keyword>
<comment type="caution">
    <text evidence="1">The sequence shown here is derived from an EMBL/GenBank/DDBJ whole genome shotgun (WGS) entry which is preliminary data.</text>
</comment>
<sequence length="102" mass="10959">MTCCFYHASAQLTNWAGGAGRCLVQGGAGTVSRLCPTRSQCQPSMARHGTVVAVTTGRARACRVIARTLFFSVEILKKTCGSNSEKCCIVLKTFPSTHFSRL</sequence>
<accession>A0AAE0YLB8</accession>
<dbReference type="EMBL" id="JAWDGP010005900">
    <property type="protein sequence ID" value="KAK3750199.1"/>
    <property type="molecule type" value="Genomic_DNA"/>
</dbReference>
<name>A0AAE0YLB8_9GAST</name>
<dbReference type="AlphaFoldDB" id="A0AAE0YLB8"/>
<reference evidence="1" key="1">
    <citation type="journal article" date="2023" name="G3 (Bethesda)">
        <title>A reference genome for the long-term kleptoplast-retaining sea slug Elysia crispata morphotype clarki.</title>
        <authorList>
            <person name="Eastman K.E."/>
            <person name="Pendleton A.L."/>
            <person name="Shaikh M.A."/>
            <person name="Suttiyut T."/>
            <person name="Ogas R."/>
            <person name="Tomko P."/>
            <person name="Gavelis G."/>
            <person name="Widhalm J.R."/>
            <person name="Wisecaver J.H."/>
        </authorList>
    </citation>
    <scope>NUCLEOTIDE SEQUENCE</scope>
    <source>
        <strain evidence="1">ECLA1</strain>
    </source>
</reference>
<dbReference type="Proteomes" id="UP001283361">
    <property type="component" value="Unassembled WGS sequence"/>
</dbReference>
<protein>
    <submittedName>
        <fullName evidence="1">Uncharacterized protein</fullName>
    </submittedName>
</protein>
<evidence type="ECO:0000313" key="2">
    <source>
        <dbReference type="Proteomes" id="UP001283361"/>
    </source>
</evidence>